<dbReference type="PANTHER" id="PTHR33144:SF45">
    <property type="entry name" value="TRANSPOSASE TNP1_EN_SPM-LIKE DOMAIN-CONTAINING PROTEIN"/>
    <property type="match status" value="1"/>
</dbReference>
<dbReference type="InterPro" id="IPR004252">
    <property type="entry name" value="Probable_transposase_24"/>
</dbReference>
<dbReference type="Pfam" id="PF03004">
    <property type="entry name" value="Transposase_24"/>
    <property type="match status" value="1"/>
</dbReference>
<proteinExistence type="predicted"/>
<dbReference type="PANTHER" id="PTHR33144">
    <property type="entry name" value="OS10G0409366 PROTEIN-RELATED"/>
    <property type="match status" value="1"/>
</dbReference>
<evidence type="ECO:0008006" key="3">
    <source>
        <dbReference type="Google" id="ProtNLM"/>
    </source>
</evidence>
<accession>A0ABU6UGJ1</accession>
<organism evidence="1 2">
    <name type="scientific">Stylosanthes scabra</name>
    <dbReference type="NCBI Taxonomy" id="79078"/>
    <lineage>
        <taxon>Eukaryota</taxon>
        <taxon>Viridiplantae</taxon>
        <taxon>Streptophyta</taxon>
        <taxon>Embryophyta</taxon>
        <taxon>Tracheophyta</taxon>
        <taxon>Spermatophyta</taxon>
        <taxon>Magnoliopsida</taxon>
        <taxon>eudicotyledons</taxon>
        <taxon>Gunneridae</taxon>
        <taxon>Pentapetalae</taxon>
        <taxon>rosids</taxon>
        <taxon>fabids</taxon>
        <taxon>Fabales</taxon>
        <taxon>Fabaceae</taxon>
        <taxon>Papilionoideae</taxon>
        <taxon>50 kb inversion clade</taxon>
        <taxon>dalbergioids sensu lato</taxon>
        <taxon>Dalbergieae</taxon>
        <taxon>Pterocarpus clade</taxon>
        <taxon>Stylosanthes</taxon>
    </lineage>
</organism>
<reference evidence="1 2" key="1">
    <citation type="journal article" date="2023" name="Plants (Basel)">
        <title>Bridging the Gap: Combining Genomics and Transcriptomics Approaches to Understand Stylosanthes scabra, an Orphan Legume from the Brazilian Caatinga.</title>
        <authorList>
            <person name="Ferreira-Neto J.R.C."/>
            <person name="da Silva M.D."/>
            <person name="Binneck E."/>
            <person name="de Melo N.F."/>
            <person name="da Silva R.H."/>
            <person name="de Melo A.L.T.M."/>
            <person name="Pandolfi V."/>
            <person name="Bustamante F.O."/>
            <person name="Brasileiro-Vidal A.C."/>
            <person name="Benko-Iseppon A.M."/>
        </authorList>
    </citation>
    <scope>NUCLEOTIDE SEQUENCE [LARGE SCALE GENOMIC DNA]</scope>
    <source>
        <tissue evidence="1">Leaves</tissue>
    </source>
</reference>
<keyword evidence="2" id="KW-1185">Reference proteome</keyword>
<comment type="caution">
    <text evidence="1">The sequence shown here is derived from an EMBL/GenBank/DDBJ whole genome shotgun (WGS) entry which is preliminary data.</text>
</comment>
<evidence type="ECO:0000313" key="1">
    <source>
        <dbReference type="EMBL" id="MED6160164.1"/>
    </source>
</evidence>
<gene>
    <name evidence="1" type="ORF">PIB30_048776</name>
</gene>
<evidence type="ECO:0000313" key="2">
    <source>
        <dbReference type="Proteomes" id="UP001341840"/>
    </source>
</evidence>
<dbReference type="Proteomes" id="UP001341840">
    <property type="component" value="Unassembled WGS sequence"/>
</dbReference>
<protein>
    <recommendedName>
        <fullName evidence="3">Transposase</fullName>
    </recommendedName>
</protein>
<dbReference type="EMBL" id="JASCZI010121151">
    <property type="protein sequence ID" value="MED6160164.1"/>
    <property type="molecule type" value="Genomic_DNA"/>
</dbReference>
<name>A0ABU6UGJ1_9FABA</name>
<sequence>MKSWHEMKEYKEFIYNDVIKRTFHFEDTKGEIKKVILARLGKLWKNTRSNLFHTFYDETKSLDENVKSHKPRGMDLEHWRFFLKYWLSEKTQEKCRKNTENRSKQMYTHTRGSMTLARRREEEEHKQGKKFSRGEIWTMTHKKSDGSYIYEDARTIVEAIQVIESCNQSTKELSQNDSLVQVLGKEHPERVRGVGVGSCPTQIIKHGTQ</sequence>